<evidence type="ECO:0000256" key="3">
    <source>
        <dbReference type="ARBA" id="ARBA00008008"/>
    </source>
</evidence>
<dbReference type="InterPro" id="IPR013785">
    <property type="entry name" value="Aldolase_TIM"/>
</dbReference>
<dbReference type="InterPro" id="IPR033888">
    <property type="entry name" value="DHOD_1B"/>
</dbReference>
<keyword evidence="6 9" id="KW-0288">FMN</keyword>
<dbReference type="Pfam" id="PF01180">
    <property type="entry name" value="DHO_dh"/>
    <property type="match status" value="1"/>
</dbReference>
<feature type="binding site" evidence="9">
    <location>
        <begin position="199"/>
        <end position="200"/>
    </location>
    <ligand>
        <name>substrate</name>
    </ligand>
</feature>
<feature type="binding site" evidence="9">
    <location>
        <begin position="272"/>
        <end position="273"/>
    </location>
    <ligand>
        <name>FMN</name>
        <dbReference type="ChEBI" id="CHEBI:58210"/>
    </ligand>
</feature>
<dbReference type="EMBL" id="QICA01000014">
    <property type="protein sequence ID" value="RNL37305.1"/>
    <property type="molecule type" value="Genomic_DNA"/>
</dbReference>
<evidence type="ECO:0000256" key="9">
    <source>
        <dbReference type="HAMAP-Rule" id="MF_00224"/>
    </source>
</evidence>
<dbReference type="HAMAP" id="MF_00224">
    <property type="entry name" value="DHO_dh_type1"/>
    <property type="match status" value="1"/>
</dbReference>
<dbReference type="InterPro" id="IPR012135">
    <property type="entry name" value="Dihydroorotate_DH_1_2"/>
</dbReference>
<comment type="cofactor">
    <cofactor evidence="9">
        <name>FMN</name>
        <dbReference type="ChEBI" id="CHEBI:58210"/>
    </cofactor>
    <text evidence="9">Binds 1 FMN per subunit.</text>
</comment>
<name>A0A3N0AR69_9ACTN</name>
<feature type="binding site" evidence="9">
    <location>
        <begin position="250"/>
        <end position="251"/>
    </location>
    <ligand>
        <name>FMN</name>
        <dbReference type="ChEBI" id="CHEBI:58210"/>
    </ligand>
</feature>
<evidence type="ECO:0000256" key="8">
    <source>
        <dbReference type="ARBA" id="ARBA00023002"/>
    </source>
</evidence>
<evidence type="ECO:0000256" key="4">
    <source>
        <dbReference type="ARBA" id="ARBA00022490"/>
    </source>
</evidence>
<evidence type="ECO:0000313" key="12">
    <source>
        <dbReference type="Proteomes" id="UP000278327"/>
    </source>
</evidence>
<comment type="catalytic activity">
    <reaction evidence="9">
        <text>(S)-dihydroorotate + A = orotate + AH2</text>
        <dbReference type="Rhea" id="RHEA:18073"/>
        <dbReference type="ChEBI" id="CHEBI:13193"/>
        <dbReference type="ChEBI" id="CHEBI:17499"/>
        <dbReference type="ChEBI" id="CHEBI:30839"/>
        <dbReference type="ChEBI" id="CHEBI:30864"/>
    </reaction>
</comment>
<dbReference type="Gene3D" id="3.20.20.70">
    <property type="entry name" value="Aldolase class I"/>
    <property type="match status" value="1"/>
</dbReference>
<proteinExistence type="inferred from homology"/>
<feature type="active site" description="Nucleophile" evidence="9">
    <location>
        <position position="137"/>
    </location>
</feature>
<evidence type="ECO:0000256" key="1">
    <source>
        <dbReference type="ARBA" id="ARBA00004496"/>
    </source>
</evidence>
<dbReference type="Proteomes" id="UP000278327">
    <property type="component" value="Unassembled WGS sequence"/>
</dbReference>
<comment type="pathway">
    <text evidence="2 9">Pyrimidine metabolism; UMP biosynthesis via de novo pathway.</text>
</comment>
<dbReference type="SUPFAM" id="SSF51395">
    <property type="entry name" value="FMN-linked oxidoreductases"/>
    <property type="match status" value="1"/>
</dbReference>
<evidence type="ECO:0000256" key="2">
    <source>
        <dbReference type="ARBA" id="ARBA00004725"/>
    </source>
</evidence>
<dbReference type="InterPro" id="IPR049622">
    <property type="entry name" value="Dihydroorotate_DH_I"/>
</dbReference>
<sequence>MQRKPKETSVNLSVNLGGMAMKNPVTVASGTFGAGMEYHDFVDVAALGAVTTKGVSLNGWEGNASPRIAETASGMLNSIGLQNPGVAHLKAVELPWLAGIGATAMVNVSGHSFDEYVAVIKALEEAPVAAYEVNISCPNVDAGGMTMGCHVPSVEKVVSLCRAATKRPLIVKLTPNVTDITEIAKAAEAAGADGISLINTLLGMAVDARTRRPKLARVVGGYSGPAVKPVALRMVWQVAQAVSVPVLGMGGISTGEDAVEFMLAGATAVAVGTANFVNPTATVDVIDGIIDYCESQGVKDVNELIGALQC</sequence>
<dbReference type="NCBIfam" id="NF005574">
    <property type="entry name" value="PRK07259.1"/>
    <property type="match status" value="1"/>
</dbReference>
<feature type="binding site" evidence="9">
    <location>
        <begin position="53"/>
        <end position="54"/>
    </location>
    <ligand>
        <name>FMN</name>
        <dbReference type="ChEBI" id="CHEBI:58210"/>
    </ligand>
</feature>
<reference evidence="11 12" key="1">
    <citation type="journal article" date="2019" name="Microbiol. Resour. Announc.">
        <title>Draft Genome Sequences of Type Strains of Gordonibacter faecihominis, Paraeggerthella hongkongensis, Parvibacter caecicola,Slackia equolifaciens, Slackia faecicanis, and Slackia isoflavoniconvertens.</title>
        <authorList>
            <person name="Danylec N."/>
            <person name="Stoll D.A."/>
            <person name="Dotsch A."/>
            <person name="Huch M."/>
        </authorList>
    </citation>
    <scope>NUCLEOTIDE SEQUENCE [LARGE SCALE GENOMIC DNA]</scope>
    <source>
        <strain evidence="11 12">DSM 18785</strain>
    </source>
</reference>
<dbReference type="PANTHER" id="PTHR48109:SF1">
    <property type="entry name" value="DIHYDROOROTATE DEHYDROGENASE (FUMARATE)"/>
    <property type="match status" value="1"/>
</dbReference>
<keyword evidence="7 9" id="KW-0665">Pyrimidine biosynthesis</keyword>
<dbReference type="GO" id="GO:0006207">
    <property type="term" value="P:'de novo' pyrimidine nucleobase biosynthetic process"/>
    <property type="evidence" value="ECO:0007669"/>
    <property type="project" value="InterPro"/>
</dbReference>
<comment type="similarity">
    <text evidence="3 9">Belongs to the dihydroorotate dehydrogenase family. Type 1 subfamily.</text>
</comment>
<feature type="binding site" evidence="9">
    <location>
        <position position="224"/>
    </location>
    <ligand>
        <name>FMN</name>
        <dbReference type="ChEBI" id="CHEBI:58210"/>
    </ligand>
</feature>
<dbReference type="InterPro" id="IPR001295">
    <property type="entry name" value="Dihydroorotate_DH_CS"/>
</dbReference>
<dbReference type="GO" id="GO:0005737">
    <property type="term" value="C:cytoplasm"/>
    <property type="evidence" value="ECO:0007669"/>
    <property type="project" value="UniProtKB-SubCell"/>
</dbReference>
<protein>
    <recommendedName>
        <fullName evidence="9">Dihydroorotate dehydrogenase</fullName>
        <shortName evidence="9">DHOD</shortName>
        <shortName evidence="9">DHODase</shortName>
        <shortName evidence="9">DHOdehase</shortName>
        <ecNumber evidence="9">1.3.-.-</ecNumber>
    </recommendedName>
</protein>
<feature type="binding site" evidence="9">
    <location>
        <position position="134"/>
    </location>
    <ligand>
        <name>substrate</name>
    </ligand>
</feature>
<dbReference type="InterPro" id="IPR005720">
    <property type="entry name" value="Dihydroorotate_DH_cat"/>
</dbReference>
<evidence type="ECO:0000259" key="10">
    <source>
        <dbReference type="Pfam" id="PF01180"/>
    </source>
</evidence>
<keyword evidence="12" id="KW-1185">Reference proteome</keyword>
<comment type="function">
    <text evidence="9">Catalyzes the conversion of dihydroorotate to orotate.</text>
</comment>
<dbReference type="InterPro" id="IPR024920">
    <property type="entry name" value="Dihydroorotate_DH_1"/>
</dbReference>
<feature type="domain" description="Dihydroorotate dehydrogenase catalytic" evidence="10">
    <location>
        <begin position="12"/>
        <end position="290"/>
    </location>
</feature>
<feature type="binding site" evidence="9">
    <location>
        <position position="107"/>
    </location>
    <ligand>
        <name>FMN</name>
        <dbReference type="ChEBI" id="CHEBI:58210"/>
    </ligand>
</feature>
<keyword evidence="5 9" id="KW-0285">Flavoprotein</keyword>
<feature type="binding site" evidence="9">
    <location>
        <position position="134"/>
    </location>
    <ligand>
        <name>FMN</name>
        <dbReference type="ChEBI" id="CHEBI:58210"/>
    </ligand>
</feature>
<dbReference type="AlphaFoldDB" id="A0A3N0AR69"/>
<feature type="binding site" evidence="9">
    <location>
        <begin position="77"/>
        <end position="81"/>
    </location>
    <ligand>
        <name>substrate</name>
    </ligand>
</feature>
<feature type="binding site" evidence="9">
    <location>
        <position position="29"/>
    </location>
    <ligand>
        <name>FMN</name>
        <dbReference type="ChEBI" id="CHEBI:58210"/>
    </ligand>
</feature>
<dbReference type="CDD" id="cd04740">
    <property type="entry name" value="DHOD_1B_like"/>
    <property type="match status" value="1"/>
</dbReference>
<evidence type="ECO:0000256" key="7">
    <source>
        <dbReference type="ARBA" id="ARBA00022975"/>
    </source>
</evidence>
<dbReference type="GO" id="GO:0044205">
    <property type="term" value="P:'de novo' UMP biosynthetic process"/>
    <property type="evidence" value="ECO:0007669"/>
    <property type="project" value="UniProtKB-UniRule"/>
</dbReference>
<feature type="binding site" evidence="9">
    <location>
        <position position="53"/>
    </location>
    <ligand>
        <name>substrate</name>
    </ligand>
</feature>
<dbReference type="RefSeq" id="WP_117284029.1">
    <property type="nucleotide sequence ID" value="NZ_JAMTCE010000014.1"/>
</dbReference>
<dbReference type="PANTHER" id="PTHR48109">
    <property type="entry name" value="DIHYDROOROTATE DEHYDROGENASE (QUINONE), MITOCHONDRIAL-RELATED"/>
    <property type="match status" value="1"/>
</dbReference>
<organism evidence="11 12">
    <name type="scientific">Adlercreutzia equolifaciens subsp. celatus DSM 18785</name>
    <dbReference type="NCBI Taxonomy" id="1121021"/>
    <lineage>
        <taxon>Bacteria</taxon>
        <taxon>Bacillati</taxon>
        <taxon>Actinomycetota</taxon>
        <taxon>Coriobacteriia</taxon>
        <taxon>Eggerthellales</taxon>
        <taxon>Eggerthellaceae</taxon>
        <taxon>Adlercreutzia</taxon>
    </lineage>
</organism>
<evidence type="ECO:0000256" key="6">
    <source>
        <dbReference type="ARBA" id="ARBA00022643"/>
    </source>
</evidence>
<comment type="subcellular location">
    <subcellularLocation>
        <location evidence="1 9">Cytoplasm</location>
    </subcellularLocation>
</comment>
<keyword evidence="8 9" id="KW-0560">Oxidoreductase</keyword>
<keyword evidence="4 9" id="KW-0963">Cytoplasm</keyword>
<dbReference type="PIRSF" id="PIRSF000164">
    <property type="entry name" value="DHO_oxidase"/>
    <property type="match status" value="1"/>
</dbReference>
<feature type="binding site" evidence="9">
    <location>
        <position position="198"/>
    </location>
    <ligand>
        <name>FMN</name>
        <dbReference type="ChEBI" id="CHEBI:58210"/>
    </ligand>
</feature>
<gene>
    <name evidence="9" type="primary">pyrD</name>
    <name evidence="11" type="ORF">DMP10_08685</name>
</gene>
<dbReference type="FunFam" id="3.20.20.70:FF:000027">
    <property type="entry name" value="Dihydropyrimidine dehydrogenase [NADP(+)]"/>
    <property type="match status" value="1"/>
</dbReference>
<evidence type="ECO:0000256" key="5">
    <source>
        <dbReference type="ARBA" id="ARBA00022630"/>
    </source>
</evidence>
<dbReference type="GO" id="GO:0004152">
    <property type="term" value="F:dihydroorotate dehydrogenase activity"/>
    <property type="evidence" value="ECO:0007669"/>
    <property type="project" value="UniProtKB-UniRule"/>
</dbReference>
<dbReference type="UniPathway" id="UPA00070"/>
<dbReference type="EC" id="1.3.-.-" evidence="9"/>
<comment type="caution">
    <text evidence="11">The sequence shown here is derived from an EMBL/GenBank/DDBJ whole genome shotgun (WGS) entry which is preliminary data.</text>
</comment>
<evidence type="ECO:0000313" key="11">
    <source>
        <dbReference type="EMBL" id="RNL37305.1"/>
    </source>
</evidence>
<dbReference type="InterPro" id="IPR050074">
    <property type="entry name" value="DHO_dehydrogenase"/>
</dbReference>
<dbReference type="NCBIfam" id="TIGR01037">
    <property type="entry name" value="pyrD_sub1_fam"/>
    <property type="match status" value="1"/>
</dbReference>
<feature type="binding site" evidence="9">
    <location>
        <position position="172"/>
    </location>
    <ligand>
        <name>FMN</name>
        <dbReference type="ChEBI" id="CHEBI:58210"/>
    </ligand>
</feature>
<dbReference type="PROSITE" id="PS00912">
    <property type="entry name" value="DHODEHASE_2"/>
    <property type="match status" value="1"/>
</dbReference>
<accession>A0A3N0AR69</accession>